<dbReference type="AlphaFoldDB" id="A0AAW1M6X0"/>
<reference evidence="2" key="1">
    <citation type="submission" date="2024-03" db="EMBL/GenBank/DDBJ databases">
        <title>WGS assembly of Saponaria officinalis var. Norfolk2.</title>
        <authorList>
            <person name="Jenkins J."/>
            <person name="Shu S."/>
            <person name="Grimwood J."/>
            <person name="Barry K."/>
            <person name="Goodstein D."/>
            <person name="Schmutz J."/>
            <person name="Leebens-Mack J."/>
            <person name="Osbourn A."/>
        </authorList>
    </citation>
    <scope>NUCLEOTIDE SEQUENCE [LARGE SCALE GENOMIC DNA]</scope>
    <source>
        <strain evidence="2">JIC</strain>
    </source>
</reference>
<keyword evidence="3" id="KW-1185">Reference proteome</keyword>
<protein>
    <submittedName>
        <fullName evidence="2">Uncharacterized protein</fullName>
    </submittedName>
</protein>
<dbReference type="EMBL" id="JBDFQZ010000003">
    <property type="protein sequence ID" value="KAK9741800.1"/>
    <property type="molecule type" value="Genomic_DNA"/>
</dbReference>
<evidence type="ECO:0000313" key="3">
    <source>
        <dbReference type="Proteomes" id="UP001443914"/>
    </source>
</evidence>
<gene>
    <name evidence="2" type="ORF">RND81_03G129300</name>
</gene>
<accession>A0AAW1M6X0</accession>
<keyword evidence="1" id="KW-0732">Signal</keyword>
<dbReference type="Proteomes" id="UP001443914">
    <property type="component" value="Unassembled WGS sequence"/>
</dbReference>
<feature type="signal peptide" evidence="1">
    <location>
        <begin position="1"/>
        <end position="23"/>
    </location>
</feature>
<evidence type="ECO:0000313" key="2">
    <source>
        <dbReference type="EMBL" id="KAK9741800.1"/>
    </source>
</evidence>
<comment type="caution">
    <text evidence="2">The sequence shown here is derived from an EMBL/GenBank/DDBJ whole genome shotgun (WGS) entry which is preliminary data.</text>
</comment>
<evidence type="ECO:0000256" key="1">
    <source>
        <dbReference type="SAM" id="SignalP"/>
    </source>
</evidence>
<sequence>MRKGTWVIMVICTILYISKPTSGEVSKQEEIPECVQKLMDCVEEHVDSKDPKFDRYAPEYDVKEYVCCPLMQQIVIPQKQCVCSSVATPFFFSLLDDTLGRPAKDESNNLTRVLTLCDVVDASVPSLGDFCKDSSAVLLSNENIVETSTNAAEGRKYSTFATLLSTLISLVIHLYKM</sequence>
<name>A0AAW1M6X0_SAPOF</name>
<organism evidence="2 3">
    <name type="scientific">Saponaria officinalis</name>
    <name type="common">Common soapwort</name>
    <name type="synonym">Lychnis saponaria</name>
    <dbReference type="NCBI Taxonomy" id="3572"/>
    <lineage>
        <taxon>Eukaryota</taxon>
        <taxon>Viridiplantae</taxon>
        <taxon>Streptophyta</taxon>
        <taxon>Embryophyta</taxon>
        <taxon>Tracheophyta</taxon>
        <taxon>Spermatophyta</taxon>
        <taxon>Magnoliopsida</taxon>
        <taxon>eudicotyledons</taxon>
        <taxon>Gunneridae</taxon>
        <taxon>Pentapetalae</taxon>
        <taxon>Caryophyllales</taxon>
        <taxon>Caryophyllaceae</taxon>
        <taxon>Caryophylleae</taxon>
        <taxon>Saponaria</taxon>
    </lineage>
</organism>
<proteinExistence type="predicted"/>
<feature type="chain" id="PRO_5043710504" evidence="1">
    <location>
        <begin position="24"/>
        <end position="177"/>
    </location>
</feature>